<keyword evidence="2" id="KW-1185">Reference proteome</keyword>
<dbReference type="Proteomes" id="UP001522868">
    <property type="component" value="Unassembled WGS sequence"/>
</dbReference>
<reference evidence="1 2" key="1">
    <citation type="submission" date="2022-04" db="EMBL/GenBank/DDBJ databases">
        <title>Streptomyces sp. nov. LCR6-01 isolated from Lichen of Dirinaria sp.</title>
        <authorList>
            <person name="Kanchanasin P."/>
            <person name="Tanasupawat S."/>
            <person name="Phongsopitanun W."/>
        </authorList>
    </citation>
    <scope>NUCLEOTIDE SEQUENCE [LARGE SCALE GENOMIC DNA]</scope>
    <source>
        <strain evidence="1 2">LCR6-01</strain>
    </source>
</reference>
<gene>
    <name evidence="1" type="ORF">M1O15_01435</name>
</gene>
<evidence type="ECO:0000313" key="1">
    <source>
        <dbReference type="EMBL" id="MCK8676097.1"/>
    </source>
</evidence>
<name>A0ABT0I445_9ACTN</name>
<proteinExistence type="predicted"/>
<dbReference type="EMBL" id="JALPTH010000001">
    <property type="protein sequence ID" value="MCK8676097.1"/>
    <property type="molecule type" value="Genomic_DNA"/>
</dbReference>
<comment type="caution">
    <text evidence="1">The sequence shown here is derived from an EMBL/GenBank/DDBJ whole genome shotgun (WGS) entry which is preliminary data.</text>
</comment>
<dbReference type="RefSeq" id="WP_248631280.1">
    <property type="nucleotide sequence ID" value="NZ_JALPTH010000001.1"/>
</dbReference>
<evidence type="ECO:0000313" key="2">
    <source>
        <dbReference type="Proteomes" id="UP001522868"/>
    </source>
</evidence>
<protein>
    <submittedName>
        <fullName evidence="1">Uncharacterized protein</fullName>
    </submittedName>
</protein>
<accession>A0ABT0I445</accession>
<sequence>MGSTSASTTRSDEHGVRLVHLPSGEDVWSAPLPALVTSLALRPGSPHLDMGIATEQGVVLIRPRLTPAWRRRLLDGA</sequence>
<organism evidence="1 2">
    <name type="scientific">Streptomyces lichenis</name>
    <dbReference type="NCBI Taxonomy" id="2306967"/>
    <lineage>
        <taxon>Bacteria</taxon>
        <taxon>Bacillati</taxon>
        <taxon>Actinomycetota</taxon>
        <taxon>Actinomycetes</taxon>
        <taxon>Kitasatosporales</taxon>
        <taxon>Streptomycetaceae</taxon>
        <taxon>Streptomyces</taxon>
    </lineage>
</organism>